<protein>
    <submittedName>
        <fullName evidence="2">Uncharacterized protein</fullName>
    </submittedName>
</protein>
<dbReference type="InterPro" id="IPR011044">
    <property type="entry name" value="Quino_amine_DH_bsu"/>
</dbReference>
<sequence>MERAGLSRVGRLSLLAAVAATIAGVAAVTAVVAAQDDADPSSPRANVLSDHVPVVDHTGTVTYRGDVVPGAERTVVSVGTSTGGLVLTIAPEDDDLHAVAIHDGSDELAAYDDVRGIALSDPGGTVAAWVEVEESGTGSTDTVVAVDTSTGEELGRLPVSGYANVTAVRGDEVAITDGGSSRLWTPGGSARRVRFVPEDHLVVGFTDTRVIAADSDMATTVYGRSTGAEIATIADLTQWDTNVAGDLLVGAAGEGDVRQVELATGTSRLVDTTVEAGVATFGEDDAVVVLGIDAFEGDDAGGITVDICPQGGECRSVTSPSVPLIPNDAVGQLVSQSA</sequence>
<dbReference type="EMBL" id="CP022295">
    <property type="protein sequence ID" value="QSR24978.1"/>
    <property type="molecule type" value="Genomic_DNA"/>
</dbReference>
<feature type="chain" id="PRO_5045973243" evidence="1">
    <location>
        <begin position="34"/>
        <end position="338"/>
    </location>
</feature>
<gene>
    <name evidence="2" type="ORF">CFH99_05020</name>
</gene>
<keyword evidence="3" id="KW-1185">Reference proteome</keyword>
<proteinExistence type="predicted"/>
<dbReference type="RefSeq" id="WP_207009032.1">
    <property type="nucleotide sequence ID" value="NZ_CP022295.1"/>
</dbReference>
<evidence type="ECO:0000313" key="2">
    <source>
        <dbReference type="EMBL" id="QSR24978.1"/>
    </source>
</evidence>
<organism evidence="2 3">
    <name type="scientific">Nocardioides aromaticivorans</name>
    <dbReference type="NCBI Taxonomy" id="200618"/>
    <lineage>
        <taxon>Bacteria</taxon>
        <taxon>Bacillati</taxon>
        <taxon>Actinomycetota</taxon>
        <taxon>Actinomycetes</taxon>
        <taxon>Propionibacteriales</taxon>
        <taxon>Nocardioidaceae</taxon>
        <taxon>Nocardioides</taxon>
    </lineage>
</organism>
<reference evidence="2 3" key="1">
    <citation type="submission" date="2017-06" db="EMBL/GenBank/DDBJ databases">
        <title>Complete Genome Sequence of the Soil Carbazole-Degrading Bacterium Nocardioides aromaticivorans IC177.</title>
        <authorList>
            <person name="Vejarano F."/>
            <person name="Suzuki-Minakuchi C."/>
            <person name="Ohtsubo Y."/>
            <person name="Tsuda M."/>
            <person name="Okada K."/>
            <person name="Nojiri H."/>
        </authorList>
    </citation>
    <scope>NUCLEOTIDE SEQUENCE [LARGE SCALE GENOMIC DNA]</scope>
    <source>
        <strain evidence="2 3">IC177</strain>
    </source>
</reference>
<keyword evidence="1" id="KW-0732">Signal</keyword>
<accession>A0ABX7PG83</accession>
<dbReference type="SUPFAM" id="SSF50969">
    <property type="entry name" value="YVTN repeat-like/Quinoprotein amine dehydrogenase"/>
    <property type="match status" value="1"/>
</dbReference>
<feature type="signal peptide" evidence="1">
    <location>
        <begin position="1"/>
        <end position="33"/>
    </location>
</feature>
<dbReference type="Proteomes" id="UP000662818">
    <property type="component" value="Chromosome"/>
</dbReference>
<name>A0ABX7PG83_9ACTN</name>
<evidence type="ECO:0000256" key="1">
    <source>
        <dbReference type="SAM" id="SignalP"/>
    </source>
</evidence>
<evidence type="ECO:0000313" key="3">
    <source>
        <dbReference type="Proteomes" id="UP000662818"/>
    </source>
</evidence>